<reference evidence="1 2" key="1">
    <citation type="submission" date="2016-09" db="EMBL/GenBank/DDBJ databases">
        <authorList>
            <person name="Capua I."/>
            <person name="De Benedictis P."/>
            <person name="Joannis T."/>
            <person name="Lombin L.H."/>
            <person name="Cattoli G."/>
        </authorList>
    </citation>
    <scope>NUCLEOTIDE SEQUENCE [LARGE SCALE GENOMIC DNA]</scope>
    <source>
        <strain evidence="1 2">IMI 309357</strain>
    </source>
</reference>
<dbReference type="EMBL" id="MJBS01000057">
    <property type="protein sequence ID" value="OHE97472.1"/>
    <property type="molecule type" value="Genomic_DNA"/>
</dbReference>
<gene>
    <name evidence="1" type="ORF">CORC01_07254</name>
</gene>
<evidence type="ECO:0000313" key="1">
    <source>
        <dbReference type="EMBL" id="OHE97472.1"/>
    </source>
</evidence>
<name>A0A1G4B870_9PEZI</name>
<keyword evidence="2" id="KW-1185">Reference proteome</keyword>
<sequence length="77" mass="8743">FLVAQVGFWAIRTIAIKVYPDPLRLQIGSLRHHLDQGETELDDGIFGGLRVHSSDHVHYSHAWLNRDIVIFPISLSP</sequence>
<proteinExistence type="predicted"/>
<accession>A0A1G4B870</accession>
<dbReference type="AlphaFoldDB" id="A0A1G4B870"/>
<dbReference type="RefSeq" id="XP_022474625.1">
    <property type="nucleotide sequence ID" value="XM_022618891.1"/>
</dbReference>
<organism evidence="1 2">
    <name type="scientific">Colletotrichum orchidophilum</name>
    <dbReference type="NCBI Taxonomy" id="1209926"/>
    <lineage>
        <taxon>Eukaryota</taxon>
        <taxon>Fungi</taxon>
        <taxon>Dikarya</taxon>
        <taxon>Ascomycota</taxon>
        <taxon>Pezizomycotina</taxon>
        <taxon>Sordariomycetes</taxon>
        <taxon>Hypocreomycetidae</taxon>
        <taxon>Glomerellales</taxon>
        <taxon>Glomerellaceae</taxon>
        <taxon>Colletotrichum</taxon>
    </lineage>
</organism>
<evidence type="ECO:0000313" key="2">
    <source>
        <dbReference type="Proteomes" id="UP000176998"/>
    </source>
</evidence>
<protein>
    <submittedName>
        <fullName evidence="1">Uncharacterized protein</fullName>
    </submittedName>
</protein>
<comment type="caution">
    <text evidence="1">The sequence shown here is derived from an EMBL/GenBank/DDBJ whole genome shotgun (WGS) entry which is preliminary data.</text>
</comment>
<feature type="non-terminal residue" evidence="1">
    <location>
        <position position="1"/>
    </location>
</feature>
<dbReference type="Proteomes" id="UP000176998">
    <property type="component" value="Unassembled WGS sequence"/>
</dbReference>
<dbReference type="GeneID" id="34560401"/>